<protein>
    <submittedName>
        <fullName evidence="1">Uncharacterized protein</fullName>
    </submittedName>
</protein>
<reference evidence="2" key="1">
    <citation type="journal article" date="2017" name="Nature">
        <title>The sunflower genome provides insights into oil metabolism, flowering and Asterid evolution.</title>
        <authorList>
            <person name="Badouin H."/>
            <person name="Gouzy J."/>
            <person name="Grassa C.J."/>
            <person name="Murat F."/>
            <person name="Staton S.E."/>
            <person name="Cottret L."/>
            <person name="Lelandais-Briere C."/>
            <person name="Owens G.L."/>
            <person name="Carrere S."/>
            <person name="Mayjonade B."/>
            <person name="Legrand L."/>
            <person name="Gill N."/>
            <person name="Kane N.C."/>
            <person name="Bowers J.E."/>
            <person name="Hubner S."/>
            <person name="Bellec A."/>
            <person name="Berard A."/>
            <person name="Berges H."/>
            <person name="Blanchet N."/>
            <person name="Boniface M.C."/>
            <person name="Brunel D."/>
            <person name="Catrice O."/>
            <person name="Chaidir N."/>
            <person name="Claudel C."/>
            <person name="Donnadieu C."/>
            <person name="Faraut T."/>
            <person name="Fievet G."/>
            <person name="Helmstetter N."/>
            <person name="King M."/>
            <person name="Knapp S.J."/>
            <person name="Lai Z."/>
            <person name="Le Paslier M.C."/>
            <person name="Lippi Y."/>
            <person name="Lorenzon L."/>
            <person name="Mandel J.R."/>
            <person name="Marage G."/>
            <person name="Marchand G."/>
            <person name="Marquand E."/>
            <person name="Bret-Mestries E."/>
            <person name="Morien E."/>
            <person name="Nambeesan S."/>
            <person name="Nguyen T."/>
            <person name="Pegot-Espagnet P."/>
            <person name="Pouilly N."/>
            <person name="Raftis F."/>
            <person name="Sallet E."/>
            <person name="Schiex T."/>
            <person name="Thomas J."/>
            <person name="Vandecasteele C."/>
            <person name="Vares D."/>
            <person name="Vear F."/>
            <person name="Vautrin S."/>
            <person name="Crespi M."/>
            <person name="Mangin B."/>
            <person name="Burke J.M."/>
            <person name="Salse J."/>
            <person name="Munos S."/>
            <person name="Vincourt P."/>
            <person name="Rieseberg L.H."/>
            <person name="Langlade N.B."/>
        </authorList>
    </citation>
    <scope>NUCLEOTIDE SEQUENCE [LARGE SCALE GENOMIC DNA]</scope>
    <source>
        <strain evidence="2">cv. SF193</strain>
    </source>
</reference>
<dbReference type="AlphaFoldDB" id="A0A251UWE0"/>
<evidence type="ECO:0000313" key="1">
    <source>
        <dbReference type="EMBL" id="OTG27695.1"/>
    </source>
</evidence>
<dbReference type="EMBL" id="CM007893">
    <property type="protein sequence ID" value="OTG27695.1"/>
    <property type="molecule type" value="Genomic_DNA"/>
</dbReference>
<dbReference type="Proteomes" id="UP000215914">
    <property type="component" value="Chromosome 4"/>
</dbReference>
<gene>
    <name evidence="1" type="ORF">HannXRQ_Chr04g0102811</name>
</gene>
<proteinExistence type="predicted"/>
<evidence type="ECO:0000313" key="2">
    <source>
        <dbReference type="Proteomes" id="UP000215914"/>
    </source>
</evidence>
<accession>A0A251UWE0</accession>
<keyword evidence="2" id="KW-1185">Reference proteome</keyword>
<sequence>MNGNFTVAVMWCLTYTNKENKENTMSWTRLDLAYGTYGILLGNCESLRWALL</sequence>
<dbReference type="InParanoid" id="A0A251UWE0"/>
<name>A0A251UWE0_HELAN</name>
<organism evidence="1 2">
    <name type="scientific">Helianthus annuus</name>
    <name type="common">Common sunflower</name>
    <dbReference type="NCBI Taxonomy" id="4232"/>
    <lineage>
        <taxon>Eukaryota</taxon>
        <taxon>Viridiplantae</taxon>
        <taxon>Streptophyta</taxon>
        <taxon>Embryophyta</taxon>
        <taxon>Tracheophyta</taxon>
        <taxon>Spermatophyta</taxon>
        <taxon>Magnoliopsida</taxon>
        <taxon>eudicotyledons</taxon>
        <taxon>Gunneridae</taxon>
        <taxon>Pentapetalae</taxon>
        <taxon>asterids</taxon>
        <taxon>campanulids</taxon>
        <taxon>Asterales</taxon>
        <taxon>Asteraceae</taxon>
        <taxon>Asteroideae</taxon>
        <taxon>Heliantheae alliance</taxon>
        <taxon>Heliantheae</taxon>
        <taxon>Helianthus</taxon>
    </lineage>
</organism>